<dbReference type="EMBL" id="JAVHNQ010000006">
    <property type="protein sequence ID" value="KAK6344192.1"/>
    <property type="molecule type" value="Genomic_DNA"/>
</dbReference>
<organism evidence="1 2">
    <name type="scientific">Orbilia brochopaga</name>
    <dbReference type="NCBI Taxonomy" id="3140254"/>
    <lineage>
        <taxon>Eukaryota</taxon>
        <taxon>Fungi</taxon>
        <taxon>Dikarya</taxon>
        <taxon>Ascomycota</taxon>
        <taxon>Pezizomycotina</taxon>
        <taxon>Orbiliomycetes</taxon>
        <taxon>Orbiliales</taxon>
        <taxon>Orbiliaceae</taxon>
        <taxon>Orbilia</taxon>
    </lineage>
</organism>
<evidence type="ECO:0000313" key="1">
    <source>
        <dbReference type="EMBL" id="KAK6344192.1"/>
    </source>
</evidence>
<name>A0AAV9UQ35_9PEZI</name>
<proteinExistence type="predicted"/>
<reference evidence="1 2" key="1">
    <citation type="submission" date="2019-10" db="EMBL/GenBank/DDBJ databases">
        <authorList>
            <person name="Palmer J.M."/>
        </authorList>
    </citation>
    <scope>NUCLEOTIDE SEQUENCE [LARGE SCALE GENOMIC DNA]</scope>
    <source>
        <strain evidence="1 2">TWF696</strain>
    </source>
</reference>
<keyword evidence="2" id="KW-1185">Reference proteome</keyword>
<gene>
    <name evidence="1" type="ORF">TWF696_007833</name>
</gene>
<protein>
    <submittedName>
        <fullName evidence="1">Uncharacterized protein</fullName>
    </submittedName>
</protein>
<accession>A0AAV9UQ35</accession>
<comment type="caution">
    <text evidence="1">The sequence shown here is derived from an EMBL/GenBank/DDBJ whole genome shotgun (WGS) entry which is preliminary data.</text>
</comment>
<dbReference type="Proteomes" id="UP001375240">
    <property type="component" value="Unassembled WGS sequence"/>
</dbReference>
<sequence length="65" mass="6923">MPNLVGSCRFEGRSESSNVLFSTQDSCSTAQAVLSESVESNPFAFVPTAAKLTMHTSSVSVALFY</sequence>
<evidence type="ECO:0000313" key="2">
    <source>
        <dbReference type="Proteomes" id="UP001375240"/>
    </source>
</evidence>
<dbReference type="AlphaFoldDB" id="A0AAV9UQ35"/>